<keyword evidence="1 2" id="KW-0732">Signal</keyword>
<evidence type="ECO:0000313" key="4">
    <source>
        <dbReference type="EMBL" id="MCC2176134.1"/>
    </source>
</evidence>
<name>A0AAW4VVY2_9FIRM</name>
<gene>
    <name evidence="4" type="ORF">LKD22_03140</name>
</gene>
<evidence type="ECO:0000313" key="5">
    <source>
        <dbReference type="Proteomes" id="UP001298753"/>
    </source>
</evidence>
<accession>A0AAW4VVY2</accession>
<reference evidence="4 5" key="1">
    <citation type="submission" date="2021-10" db="EMBL/GenBank/DDBJ databases">
        <title>Anaerobic single-cell dispensing facilitates the cultivation of human gut bacteria.</title>
        <authorList>
            <person name="Afrizal A."/>
        </authorList>
    </citation>
    <scope>NUCLEOTIDE SEQUENCE [LARGE SCALE GENOMIC DNA]</scope>
    <source>
        <strain evidence="4 5">CLA-AA-H270</strain>
    </source>
</reference>
<dbReference type="InterPro" id="IPR003790">
    <property type="entry name" value="GHL10"/>
</dbReference>
<sequence>MLKKRILSIVLALTMLMVPGAYAAQPAKDDMRGVWVASVHNIDFPSEQGMTADQLKAEADTELNNIAAMGLNTVFLQVRPSADALYPSELFPWSRYVSGTAGQAPDGSFDVLGYWVTAAHERGLQLHAWINPYRITIDGEDEWNAIPDSSPAKQHPEWVVKYNDNYYFDPGIPAVQQLVVDGAAEIVKNYDVDGIHLDDYFYPGTDFADEATYERYGQDFSRIGDWRRDNVNTLIAALDETLHTLDKNLSFGVSPAGIWENKSANSKGSNTQGQSSFSELYCDSLQWINAGTVDYICPQLYWSIGFEPADFQTLIKWWQKAVSTSDVALYIGIGAYRSAEAQPGDTWYGTDEIERQLTLLDDSIDIQGEVFFSYASLESIDGCPAFLTAHYAEDKPVTKPDADNSGTITQEEAQRQATLLDMLSRFIVSLFR</sequence>
<organism evidence="4 5">
    <name type="scientific">Agathobaculum butyriciproducens</name>
    <dbReference type="NCBI Taxonomy" id="1628085"/>
    <lineage>
        <taxon>Bacteria</taxon>
        <taxon>Bacillati</taxon>
        <taxon>Bacillota</taxon>
        <taxon>Clostridia</taxon>
        <taxon>Eubacteriales</taxon>
        <taxon>Butyricicoccaceae</taxon>
        <taxon>Agathobaculum</taxon>
    </lineage>
</organism>
<feature type="domain" description="Glycosyl hydrolase-like 10" evidence="3">
    <location>
        <begin position="31"/>
        <end position="342"/>
    </location>
</feature>
<feature type="chain" id="PRO_5043330290" evidence="2">
    <location>
        <begin position="24"/>
        <end position="432"/>
    </location>
</feature>
<evidence type="ECO:0000256" key="2">
    <source>
        <dbReference type="SAM" id="SignalP"/>
    </source>
</evidence>
<dbReference type="Pfam" id="PF02638">
    <property type="entry name" value="GHL10"/>
    <property type="match status" value="1"/>
</dbReference>
<dbReference type="Gene3D" id="3.20.20.80">
    <property type="entry name" value="Glycosidases"/>
    <property type="match status" value="1"/>
</dbReference>
<dbReference type="Proteomes" id="UP001298753">
    <property type="component" value="Unassembled WGS sequence"/>
</dbReference>
<evidence type="ECO:0000256" key="1">
    <source>
        <dbReference type="ARBA" id="ARBA00022729"/>
    </source>
</evidence>
<dbReference type="PANTHER" id="PTHR43405">
    <property type="entry name" value="GLYCOSYL HYDROLASE DIGH"/>
    <property type="match status" value="1"/>
</dbReference>
<dbReference type="EMBL" id="JAJEPX010000005">
    <property type="protein sequence ID" value="MCC2176134.1"/>
    <property type="molecule type" value="Genomic_DNA"/>
</dbReference>
<dbReference type="SUPFAM" id="SSF51445">
    <property type="entry name" value="(Trans)glycosidases"/>
    <property type="match status" value="1"/>
</dbReference>
<keyword evidence="5" id="KW-1185">Reference proteome</keyword>
<protein>
    <submittedName>
        <fullName evidence="4">Family 10 glycosylhydrolase</fullName>
    </submittedName>
</protein>
<comment type="caution">
    <text evidence="4">The sequence shown here is derived from an EMBL/GenBank/DDBJ whole genome shotgun (WGS) entry which is preliminary data.</text>
</comment>
<dbReference type="GeneID" id="98660968"/>
<dbReference type="RefSeq" id="WP_227600206.1">
    <property type="nucleotide sequence ID" value="NZ_JAJEPX010000005.1"/>
</dbReference>
<dbReference type="InterPro" id="IPR052177">
    <property type="entry name" value="Divisome_Glycosyl_Hydrolase"/>
</dbReference>
<dbReference type="PANTHER" id="PTHR43405:SF1">
    <property type="entry name" value="GLYCOSYL HYDROLASE DIGH"/>
    <property type="match status" value="1"/>
</dbReference>
<evidence type="ECO:0000259" key="3">
    <source>
        <dbReference type="Pfam" id="PF02638"/>
    </source>
</evidence>
<feature type="signal peptide" evidence="2">
    <location>
        <begin position="1"/>
        <end position="23"/>
    </location>
</feature>
<dbReference type="InterPro" id="IPR017853">
    <property type="entry name" value="GH"/>
</dbReference>
<proteinExistence type="predicted"/>
<dbReference type="AlphaFoldDB" id="A0AAW4VVY2"/>